<keyword evidence="1" id="KW-1133">Transmembrane helix</keyword>
<protein>
    <submittedName>
        <fullName evidence="2">Uncharacterized protein</fullName>
    </submittedName>
</protein>
<reference evidence="2 3" key="2">
    <citation type="journal article" date="2010" name="Stand. Genomic Sci.">
        <title>Complete genome sequence of Sebaldella termitidis type strain (NCTC 11300).</title>
        <authorList>
            <person name="Harmon-Smith M."/>
            <person name="Celia L."/>
            <person name="Chertkov O."/>
            <person name="Lapidus A."/>
            <person name="Copeland A."/>
            <person name="Glavina Del Rio T."/>
            <person name="Nolan M."/>
            <person name="Lucas S."/>
            <person name="Tice H."/>
            <person name="Cheng J.F."/>
            <person name="Han C."/>
            <person name="Detter J.C."/>
            <person name="Bruce D."/>
            <person name="Goodwin L."/>
            <person name="Pitluck S."/>
            <person name="Pati A."/>
            <person name="Liolios K."/>
            <person name="Ivanova N."/>
            <person name="Mavromatis K."/>
            <person name="Mikhailova N."/>
            <person name="Chen A."/>
            <person name="Palaniappan K."/>
            <person name="Land M."/>
            <person name="Hauser L."/>
            <person name="Chang Y.J."/>
            <person name="Jeffries C.D."/>
            <person name="Brettin T."/>
            <person name="Goker M."/>
            <person name="Beck B."/>
            <person name="Bristow J."/>
            <person name="Eisen J.A."/>
            <person name="Markowitz V."/>
            <person name="Hugenholtz P."/>
            <person name="Kyrpides N.C."/>
            <person name="Klenk H.P."/>
            <person name="Chen F."/>
        </authorList>
    </citation>
    <scope>NUCLEOTIDE SEQUENCE [LARGE SCALE GENOMIC DNA]</scope>
    <source>
        <strain evidence="3">ATCC 33386 / NCTC 11300</strain>
    </source>
</reference>
<dbReference type="HOGENOM" id="CLU_2234709_0_0_0"/>
<dbReference type="EMBL" id="CP001739">
    <property type="protein sequence ID" value="ACZ07805.1"/>
    <property type="molecule type" value="Genomic_DNA"/>
</dbReference>
<dbReference type="AlphaFoldDB" id="D1AFC0"/>
<dbReference type="KEGG" id="str:Sterm_0937"/>
<evidence type="ECO:0000256" key="1">
    <source>
        <dbReference type="SAM" id="Phobius"/>
    </source>
</evidence>
<organism evidence="2 3">
    <name type="scientific">Sebaldella termitidis (strain ATCC 33386 / NCTC 11300)</name>
    <dbReference type="NCBI Taxonomy" id="526218"/>
    <lineage>
        <taxon>Bacteria</taxon>
        <taxon>Fusobacteriati</taxon>
        <taxon>Fusobacteriota</taxon>
        <taxon>Fusobacteriia</taxon>
        <taxon>Fusobacteriales</taxon>
        <taxon>Leptotrichiaceae</taxon>
        <taxon>Sebaldella</taxon>
    </lineage>
</organism>
<evidence type="ECO:0000313" key="2">
    <source>
        <dbReference type="EMBL" id="ACZ07805.1"/>
    </source>
</evidence>
<keyword evidence="1" id="KW-0812">Transmembrane</keyword>
<accession>D1AFC0</accession>
<name>D1AFC0_SEBTE</name>
<dbReference type="STRING" id="526218.Sterm_0937"/>
<feature type="transmembrane region" description="Helical" evidence="1">
    <location>
        <begin position="15"/>
        <end position="33"/>
    </location>
</feature>
<evidence type="ECO:0000313" key="3">
    <source>
        <dbReference type="Proteomes" id="UP000000845"/>
    </source>
</evidence>
<dbReference type="Proteomes" id="UP000000845">
    <property type="component" value="Chromosome"/>
</dbReference>
<sequence length="105" mass="12277">MNFIKNLISFYTQNTLLNTVILIAAAILCWFLWTYRKLKVMALAASIKAELKAYLKGEQKLNFALEWLMKQDFFKNTILKFIPAKIVKWVINTIFNANKETIEAK</sequence>
<proteinExistence type="predicted"/>
<keyword evidence="1" id="KW-0472">Membrane</keyword>
<gene>
    <name evidence="2" type="ordered locus">Sterm_0937</name>
</gene>
<reference evidence="3" key="1">
    <citation type="submission" date="2009-09" db="EMBL/GenBank/DDBJ databases">
        <title>The complete chromosome of Sebaldella termitidis ATCC 33386.</title>
        <authorList>
            <consortium name="US DOE Joint Genome Institute (JGI-PGF)"/>
            <person name="Lucas S."/>
            <person name="Copeland A."/>
            <person name="Lapidus A."/>
            <person name="Glavina del Rio T."/>
            <person name="Dalin E."/>
            <person name="Tice H."/>
            <person name="Bruce D."/>
            <person name="Goodwin L."/>
            <person name="Pitluck S."/>
            <person name="Kyrpides N."/>
            <person name="Mavromatis K."/>
            <person name="Ivanova N."/>
            <person name="Mikhailova N."/>
            <person name="Sims D."/>
            <person name="Meincke L."/>
            <person name="Brettin T."/>
            <person name="Detter J.C."/>
            <person name="Han C."/>
            <person name="Larimer F."/>
            <person name="Land M."/>
            <person name="Hauser L."/>
            <person name="Markowitz V."/>
            <person name="Cheng J.F."/>
            <person name="Hugenholtz P."/>
            <person name="Woyke T."/>
            <person name="Wu D."/>
            <person name="Eisen J.A."/>
        </authorList>
    </citation>
    <scope>NUCLEOTIDE SEQUENCE [LARGE SCALE GENOMIC DNA]</scope>
    <source>
        <strain evidence="3">ATCC 33386 / NCTC 11300</strain>
    </source>
</reference>
<keyword evidence="3" id="KW-1185">Reference proteome</keyword>
<dbReference type="RefSeq" id="WP_012860401.1">
    <property type="nucleotide sequence ID" value="NC_013517.1"/>
</dbReference>